<dbReference type="InterPro" id="IPR002893">
    <property type="entry name" value="Znf_MYND"/>
</dbReference>
<evidence type="ECO:0000256" key="3">
    <source>
        <dbReference type="ARBA" id="ARBA00022833"/>
    </source>
</evidence>
<feature type="domain" description="MYND-type" evidence="6">
    <location>
        <begin position="33"/>
        <end position="70"/>
    </location>
</feature>
<evidence type="ECO:0000256" key="2">
    <source>
        <dbReference type="ARBA" id="ARBA00022771"/>
    </source>
</evidence>
<dbReference type="SUPFAM" id="SSF144232">
    <property type="entry name" value="HIT/MYND zinc finger-like"/>
    <property type="match status" value="1"/>
</dbReference>
<sequence>MPSSKKKAPNRRDKTDGTGDEEYEEGAVQFCSMHECSNYRNLKQCGRCKCATYCSVECQRKHWALHKPLCDFNATALNETGGENVFQRSLRNWVVRFDTTLLTACIRALKLKYDWENVGKAFLVLSLEPRPHPNAGSRWRIKRMDLVSPETAMIVMDELGMAIASQYRDSILPMHNKKREAVRESSGGTVDYAAVILMATNTGPDALEGEHSSTMRFKPVDVYRSVAAQMAFEEYEEDWRQDLMDQVHNDRPMKRAIPK</sequence>
<keyword evidence="3" id="KW-0862">Zinc</keyword>
<evidence type="ECO:0000256" key="4">
    <source>
        <dbReference type="PROSITE-ProRule" id="PRU00134"/>
    </source>
</evidence>
<reference evidence="7" key="1">
    <citation type="submission" date="2023-03" db="EMBL/GenBank/DDBJ databases">
        <title>Massive genome expansion in bonnet fungi (Mycena s.s.) driven by repeated elements and novel gene families across ecological guilds.</title>
        <authorList>
            <consortium name="Lawrence Berkeley National Laboratory"/>
            <person name="Harder C.B."/>
            <person name="Miyauchi S."/>
            <person name="Viragh M."/>
            <person name="Kuo A."/>
            <person name="Thoen E."/>
            <person name="Andreopoulos B."/>
            <person name="Lu D."/>
            <person name="Skrede I."/>
            <person name="Drula E."/>
            <person name="Henrissat B."/>
            <person name="Morin E."/>
            <person name="Kohler A."/>
            <person name="Barry K."/>
            <person name="LaButti K."/>
            <person name="Morin E."/>
            <person name="Salamov A."/>
            <person name="Lipzen A."/>
            <person name="Mereny Z."/>
            <person name="Hegedus B."/>
            <person name="Baldrian P."/>
            <person name="Stursova M."/>
            <person name="Weitz H."/>
            <person name="Taylor A."/>
            <person name="Grigoriev I.V."/>
            <person name="Nagy L.G."/>
            <person name="Martin F."/>
            <person name="Kauserud H."/>
        </authorList>
    </citation>
    <scope>NUCLEOTIDE SEQUENCE</scope>
    <source>
        <strain evidence="7">CBHHK067</strain>
    </source>
</reference>
<accession>A0AAD7GYS7</accession>
<keyword evidence="8" id="KW-1185">Reference proteome</keyword>
<organism evidence="7 8">
    <name type="scientific">Mycena rosella</name>
    <name type="common">Pink bonnet</name>
    <name type="synonym">Agaricus rosellus</name>
    <dbReference type="NCBI Taxonomy" id="1033263"/>
    <lineage>
        <taxon>Eukaryota</taxon>
        <taxon>Fungi</taxon>
        <taxon>Dikarya</taxon>
        <taxon>Basidiomycota</taxon>
        <taxon>Agaricomycotina</taxon>
        <taxon>Agaricomycetes</taxon>
        <taxon>Agaricomycetidae</taxon>
        <taxon>Agaricales</taxon>
        <taxon>Marasmiineae</taxon>
        <taxon>Mycenaceae</taxon>
        <taxon>Mycena</taxon>
    </lineage>
</organism>
<protein>
    <recommendedName>
        <fullName evidence="6">MYND-type domain-containing protein</fullName>
    </recommendedName>
</protein>
<dbReference type="PROSITE" id="PS50865">
    <property type="entry name" value="ZF_MYND_2"/>
    <property type="match status" value="1"/>
</dbReference>
<evidence type="ECO:0000313" key="7">
    <source>
        <dbReference type="EMBL" id="KAJ7708043.1"/>
    </source>
</evidence>
<comment type="caution">
    <text evidence="7">The sequence shown here is derived from an EMBL/GenBank/DDBJ whole genome shotgun (WGS) entry which is preliminary data.</text>
</comment>
<keyword evidence="2 4" id="KW-0863">Zinc-finger</keyword>
<dbReference type="Pfam" id="PF01753">
    <property type="entry name" value="zf-MYND"/>
    <property type="match status" value="1"/>
</dbReference>
<evidence type="ECO:0000259" key="6">
    <source>
        <dbReference type="PROSITE" id="PS50865"/>
    </source>
</evidence>
<gene>
    <name evidence="7" type="ORF">B0H17DRAFT_450426</name>
</gene>
<dbReference type="GO" id="GO:0008270">
    <property type="term" value="F:zinc ion binding"/>
    <property type="evidence" value="ECO:0007669"/>
    <property type="project" value="UniProtKB-KW"/>
</dbReference>
<feature type="region of interest" description="Disordered" evidence="5">
    <location>
        <begin position="1"/>
        <end position="21"/>
    </location>
</feature>
<dbReference type="Gene3D" id="6.10.140.2220">
    <property type="match status" value="1"/>
</dbReference>
<evidence type="ECO:0000256" key="5">
    <source>
        <dbReference type="SAM" id="MobiDB-lite"/>
    </source>
</evidence>
<keyword evidence="1" id="KW-0479">Metal-binding</keyword>
<evidence type="ECO:0000256" key="1">
    <source>
        <dbReference type="ARBA" id="ARBA00022723"/>
    </source>
</evidence>
<dbReference type="AlphaFoldDB" id="A0AAD7GYS7"/>
<dbReference type="EMBL" id="JARKIE010000004">
    <property type="protein sequence ID" value="KAJ7708043.1"/>
    <property type="molecule type" value="Genomic_DNA"/>
</dbReference>
<proteinExistence type="predicted"/>
<name>A0AAD7GYS7_MYCRO</name>
<evidence type="ECO:0000313" key="8">
    <source>
        <dbReference type="Proteomes" id="UP001221757"/>
    </source>
</evidence>
<dbReference type="Proteomes" id="UP001221757">
    <property type="component" value="Unassembled WGS sequence"/>
</dbReference>